<evidence type="ECO:0000256" key="1">
    <source>
        <dbReference type="SAM" id="MobiDB-lite"/>
    </source>
</evidence>
<gene>
    <name evidence="2" type="ORF">GCM10012289_13570</name>
</gene>
<dbReference type="EMBL" id="BMNH01000002">
    <property type="protein sequence ID" value="GGO64352.1"/>
    <property type="molecule type" value="Genomic_DNA"/>
</dbReference>
<protein>
    <recommendedName>
        <fullName evidence="4">PD-(D/E)XK motif protein</fullName>
    </recommendedName>
</protein>
<dbReference type="RefSeq" id="WP_225262190.1">
    <property type="nucleotide sequence ID" value="NZ_BMNH01000002.1"/>
</dbReference>
<proteinExistence type="predicted"/>
<evidence type="ECO:0008006" key="4">
    <source>
        <dbReference type="Google" id="ProtNLM"/>
    </source>
</evidence>
<accession>A0A918DFQ4</accession>
<evidence type="ECO:0000313" key="3">
    <source>
        <dbReference type="Proteomes" id="UP000646523"/>
    </source>
</evidence>
<sequence length="338" mass="37669">MNDGLRDLIDRYWRELESRHVSGERKLRVSELPVDTDQGRLAAAVDHDGHRHMLVPIASQQSVRRGLDGPVLTLRKHPLEGEDSYQVYADLGCLRSDLNDLFTMLCADVLRTTGDMPESPLKALYRVLDRWKSLLQAKGMPLGAEQLAGLFGELTVLVRLLLMDSSAHRLWQGPHGHRHDFSAPYSAVEVKTASAGESRRVRIHGLDQLQPPTGGSLQLAWYDVRRTSSQGEGFLELIERALRICDDETALLGLLAGVGFRLSDASLYQDVRFTIVEERWYEVDASFPKLTSNDLATAGIPVTVTDVAYTIDLSSEPPSPLESTRVNEHLSSMIRESS</sequence>
<name>A0A918DFQ4_9ACTN</name>
<dbReference type="Proteomes" id="UP000646523">
    <property type="component" value="Unassembled WGS sequence"/>
</dbReference>
<dbReference type="InterPro" id="IPR025534">
    <property type="entry name" value="DUF4420"/>
</dbReference>
<dbReference type="Pfam" id="PF14390">
    <property type="entry name" value="DUF4420"/>
    <property type="match status" value="1"/>
</dbReference>
<evidence type="ECO:0000313" key="2">
    <source>
        <dbReference type="EMBL" id="GGO64352.1"/>
    </source>
</evidence>
<feature type="region of interest" description="Disordered" evidence="1">
    <location>
        <begin position="318"/>
        <end position="338"/>
    </location>
</feature>
<organism evidence="2 3">
    <name type="scientific">Nonomuraea cavernae</name>
    <dbReference type="NCBI Taxonomy" id="2045107"/>
    <lineage>
        <taxon>Bacteria</taxon>
        <taxon>Bacillati</taxon>
        <taxon>Actinomycetota</taxon>
        <taxon>Actinomycetes</taxon>
        <taxon>Streptosporangiales</taxon>
        <taxon>Streptosporangiaceae</taxon>
        <taxon>Nonomuraea</taxon>
    </lineage>
</organism>
<dbReference type="AlphaFoldDB" id="A0A918DFQ4"/>
<comment type="caution">
    <text evidence="2">The sequence shown here is derived from an EMBL/GenBank/DDBJ whole genome shotgun (WGS) entry which is preliminary data.</text>
</comment>
<keyword evidence="3" id="KW-1185">Reference proteome</keyword>
<reference evidence="2" key="1">
    <citation type="journal article" date="2014" name="Int. J. Syst. Evol. Microbiol.">
        <title>Complete genome sequence of Corynebacterium casei LMG S-19264T (=DSM 44701T), isolated from a smear-ripened cheese.</title>
        <authorList>
            <consortium name="US DOE Joint Genome Institute (JGI-PGF)"/>
            <person name="Walter F."/>
            <person name="Albersmeier A."/>
            <person name="Kalinowski J."/>
            <person name="Ruckert C."/>
        </authorList>
    </citation>
    <scope>NUCLEOTIDE SEQUENCE</scope>
    <source>
        <strain evidence="2">CGMCC 4.7368</strain>
    </source>
</reference>
<reference evidence="2" key="2">
    <citation type="submission" date="2020-09" db="EMBL/GenBank/DDBJ databases">
        <authorList>
            <person name="Sun Q."/>
            <person name="Zhou Y."/>
        </authorList>
    </citation>
    <scope>NUCLEOTIDE SEQUENCE</scope>
    <source>
        <strain evidence="2">CGMCC 4.7368</strain>
    </source>
</reference>